<feature type="transmembrane region" description="Helical" evidence="6">
    <location>
        <begin position="161"/>
        <end position="179"/>
    </location>
</feature>
<dbReference type="InterPro" id="IPR050833">
    <property type="entry name" value="Poly_Biosynth_Transport"/>
</dbReference>
<dbReference type="EMBL" id="BJUW01000005">
    <property type="protein sequence ID" value="GEK86224.1"/>
    <property type="molecule type" value="Genomic_DNA"/>
</dbReference>
<feature type="transmembrane region" description="Helical" evidence="6">
    <location>
        <begin position="348"/>
        <end position="365"/>
    </location>
</feature>
<feature type="transmembrane region" description="Helical" evidence="6">
    <location>
        <begin position="320"/>
        <end position="341"/>
    </location>
</feature>
<feature type="transmembrane region" description="Helical" evidence="6">
    <location>
        <begin position="285"/>
        <end position="308"/>
    </location>
</feature>
<evidence type="ECO:0000256" key="5">
    <source>
        <dbReference type="ARBA" id="ARBA00023136"/>
    </source>
</evidence>
<dbReference type="PANTHER" id="PTHR30250:SF28">
    <property type="entry name" value="POLYSACCHARIDE BIOSYNTHESIS PROTEIN"/>
    <property type="match status" value="1"/>
</dbReference>
<keyword evidence="5 6" id="KW-0472">Membrane</keyword>
<protein>
    <submittedName>
        <fullName evidence="7">Teichoic acid transporter</fullName>
    </submittedName>
</protein>
<feature type="transmembrane region" description="Helical" evidence="6">
    <location>
        <begin position="371"/>
        <end position="395"/>
    </location>
</feature>
<reference evidence="7 8" key="1">
    <citation type="submission" date="2019-07" db="EMBL/GenBank/DDBJ databases">
        <title>Whole genome shotgun sequence of Microbacterium aerolatum NBRC 103071.</title>
        <authorList>
            <person name="Hosoyama A."/>
            <person name="Uohara A."/>
            <person name="Ohji S."/>
            <person name="Ichikawa N."/>
        </authorList>
    </citation>
    <scope>NUCLEOTIDE SEQUENCE [LARGE SCALE GENOMIC DNA]</scope>
    <source>
        <strain evidence="7 8">NBRC 103071</strain>
    </source>
</reference>
<keyword evidence="8" id="KW-1185">Reference proteome</keyword>
<evidence type="ECO:0000256" key="3">
    <source>
        <dbReference type="ARBA" id="ARBA00022692"/>
    </source>
</evidence>
<evidence type="ECO:0000313" key="8">
    <source>
        <dbReference type="Proteomes" id="UP000321225"/>
    </source>
</evidence>
<proteinExistence type="predicted"/>
<accession>A0A511ADI4</accession>
<dbReference type="PANTHER" id="PTHR30250">
    <property type="entry name" value="PST FAMILY PREDICTED COLANIC ACID TRANSPORTER"/>
    <property type="match status" value="1"/>
</dbReference>
<gene>
    <name evidence="7" type="ORF">MAE01_14000</name>
</gene>
<name>A0A511ADI4_9MICO</name>
<keyword evidence="2" id="KW-1003">Cell membrane</keyword>
<feature type="transmembrane region" description="Helical" evidence="6">
    <location>
        <begin position="33"/>
        <end position="51"/>
    </location>
</feature>
<keyword evidence="4 6" id="KW-1133">Transmembrane helix</keyword>
<comment type="subcellular location">
    <subcellularLocation>
        <location evidence="1">Cell membrane</location>
        <topology evidence="1">Multi-pass membrane protein</topology>
    </subcellularLocation>
</comment>
<dbReference type="Pfam" id="PF13440">
    <property type="entry name" value="Polysacc_synt_3"/>
    <property type="match status" value="1"/>
</dbReference>
<keyword evidence="3 6" id="KW-0812">Transmembrane</keyword>
<evidence type="ECO:0000256" key="6">
    <source>
        <dbReference type="SAM" id="Phobius"/>
    </source>
</evidence>
<dbReference type="Proteomes" id="UP000321225">
    <property type="component" value="Unassembled WGS sequence"/>
</dbReference>
<evidence type="ECO:0000256" key="2">
    <source>
        <dbReference type="ARBA" id="ARBA00022475"/>
    </source>
</evidence>
<feature type="transmembrane region" description="Helical" evidence="6">
    <location>
        <begin position="138"/>
        <end position="155"/>
    </location>
</feature>
<evidence type="ECO:0000256" key="4">
    <source>
        <dbReference type="ARBA" id="ARBA00022989"/>
    </source>
</evidence>
<organism evidence="7 8">
    <name type="scientific">Microbacterium aerolatum</name>
    <dbReference type="NCBI Taxonomy" id="153731"/>
    <lineage>
        <taxon>Bacteria</taxon>
        <taxon>Bacillati</taxon>
        <taxon>Actinomycetota</taxon>
        <taxon>Actinomycetes</taxon>
        <taxon>Micrococcales</taxon>
        <taxon>Microbacteriaceae</taxon>
        <taxon>Microbacterium</taxon>
    </lineage>
</organism>
<evidence type="ECO:0000313" key="7">
    <source>
        <dbReference type="EMBL" id="GEK86224.1"/>
    </source>
</evidence>
<sequence length="401" mass="43483">MTLITGTMASQLVTLAIVPILSRLYGPAPFGEYALFVSITTLVAIVGTLRYEMAVVLPRSNREAAAIARLGVRLLAIVALLTTGTCGLLVLLPIGLPPSWLWLALLVGPGVFLLGYTSYMTQWLIRSAKYKIISRNRVTQSAVAALAQVALGFLIPNTGAGLAIGLLIGQLAGAIFLALTGRKETRLFVDVDGRRWRYLLGKHWRLPALLMPHTLIDSFRLNGVNLIIGYYSVAALGQYSQAWRLVQLPAGLVGSAISQVYFPRLATVARSELFETVRGSIVKSFALGMIPFALIFWLSPTLFPFVLGPEWVEAGQFAQALVPALYANLVASPISTIFIVLRKEHVGLFYAVVVTALSLGVLFTFSNDLLLAVWIMSACQAVSLVAYIALALWLARPSLIR</sequence>
<feature type="transmembrane region" description="Helical" evidence="6">
    <location>
        <begin position="72"/>
        <end position="94"/>
    </location>
</feature>
<evidence type="ECO:0000256" key="1">
    <source>
        <dbReference type="ARBA" id="ARBA00004651"/>
    </source>
</evidence>
<feature type="transmembrane region" description="Helical" evidence="6">
    <location>
        <begin position="100"/>
        <end position="117"/>
    </location>
</feature>
<dbReference type="AlphaFoldDB" id="A0A511ADI4"/>
<comment type="caution">
    <text evidence="7">The sequence shown here is derived from an EMBL/GenBank/DDBJ whole genome shotgun (WGS) entry which is preliminary data.</text>
</comment>
<dbReference type="GO" id="GO:0005886">
    <property type="term" value="C:plasma membrane"/>
    <property type="evidence" value="ECO:0007669"/>
    <property type="project" value="UniProtKB-SubCell"/>
</dbReference>